<comment type="caution">
    <text evidence="1">The sequence shown here is derived from an EMBL/GenBank/DDBJ whole genome shotgun (WGS) entry which is preliminary data.</text>
</comment>
<evidence type="ECO:0000313" key="2">
    <source>
        <dbReference type="Proteomes" id="UP000767327"/>
    </source>
</evidence>
<sequence>MTSSEDYVTYVMDQARGPWALRQRKMFGDFMVYVNDRPILLLCDDQTFVKIVPQLDGLMKDAACAAPYAGAKKHYILDVDDAEHVRRVLSVLEPITPLPKARKRRT</sequence>
<reference evidence="1" key="2">
    <citation type="submission" date="2020-01" db="EMBL/GenBank/DDBJ databases">
        <authorList>
            <person name="Campanaro S."/>
        </authorList>
    </citation>
    <scope>NUCLEOTIDE SEQUENCE</scope>
    <source>
        <strain evidence="1">AS01afH2WH_6</strain>
    </source>
</reference>
<name>A0A971ICK9_9BIFI</name>
<gene>
    <name evidence="1" type="ORF">GXW98_03830</name>
</gene>
<dbReference type="Gene3D" id="3.30.1460.30">
    <property type="entry name" value="YgaC/TfoX-N like chaperone"/>
    <property type="match status" value="1"/>
</dbReference>
<dbReference type="EMBL" id="JAAXZR010000016">
    <property type="protein sequence ID" value="NLT79401.1"/>
    <property type="molecule type" value="Genomic_DNA"/>
</dbReference>
<protein>
    <submittedName>
        <fullName evidence="1">Transcriptional regulator</fullName>
    </submittedName>
</protein>
<reference evidence="1" key="1">
    <citation type="journal article" date="2020" name="Biotechnol. Biofuels">
        <title>New insights from the biogas microbiome by comprehensive genome-resolved metagenomics of nearly 1600 species originating from multiple anaerobic digesters.</title>
        <authorList>
            <person name="Campanaro S."/>
            <person name="Treu L."/>
            <person name="Rodriguez-R L.M."/>
            <person name="Kovalovszki A."/>
            <person name="Ziels R.M."/>
            <person name="Maus I."/>
            <person name="Zhu X."/>
            <person name="Kougias P.G."/>
            <person name="Basile A."/>
            <person name="Luo G."/>
            <person name="Schluter A."/>
            <person name="Konstantinidis K.T."/>
            <person name="Angelidaki I."/>
        </authorList>
    </citation>
    <scope>NUCLEOTIDE SEQUENCE</scope>
    <source>
        <strain evidence="1">AS01afH2WH_6</strain>
    </source>
</reference>
<dbReference type="RefSeq" id="WP_273173207.1">
    <property type="nucleotide sequence ID" value="NZ_JAAXZR010000016.1"/>
</dbReference>
<dbReference type="Proteomes" id="UP000767327">
    <property type="component" value="Unassembled WGS sequence"/>
</dbReference>
<evidence type="ECO:0000313" key="1">
    <source>
        <dbReference type="EMBL" id="NLT79401.1"/>
    </source>
</evidence>
<proteinExistence type="predicted"/>
<accession>A0A971ICK9</accession>
<dbReference type="SUPFAM" id="SSF159894">
    <property type="entry name" value="YgaC/TfoX-N like"/>
    <property type="match status" value="1"/>
</dbReference>
<organism evidence="1 2">
    <name type="scientific">Bifidobacterium crudilactis</name>
    <dbReference type="NCBI Taxonomy" id="327277"/>
    <lineage>
        <taxon>Bacteria</taxon>
        <taxon>Bacillati</taxon>
        <taxon>Actinomycetota</taxon>
        <taxon>Actinomycetes</taxon>
        <taxon>Bifidobacteriales</taxon>
        <taxon>Bifidobacteriaceae</taxon>
        <taxon>Bifidobacterium</taxon>
    </lineage>
</organism>
<dbReference type="AlphaFoldDB" id="A0A971ICK9"/>